<dbReference type="Proteomes" id="UP001151002">
    <property type="component" value="Unassembled WGS sequence"/>
</dbReference>
<proteinExistence type="predicted"/>
<name>A0ABT4B4K9_9ACTN</name>
<gene>
    <name evidence="2" type="ORF">OWR29_25890</name>
</gene>
<evidence type="ECO:0000313" key="3">
    <source>
        <dbReference type="Proteomes" id="UP001151002"/>
    </source>
</evidence>
<feature type="domain" description="Glyoxalase-like" evidence="1">
    <location>
        <begin position="8"/>
        <end position="112"/>
    </location>
</feature>
<protein>
    <submittedName>
        <fullName evidence="2">VOC family protein</fullName>
    </submittedName>
</protein>
<dbReference type="Gene3D" id="3.10.180.10">
    <property type="entry name" value="2,3-Dihydroxybiphenyl 1,2-Dioxygenase, domain 1"/>
    <property type="match status" value="1"/>
</dbReference>
<keyword evidence="3" id="KW-1185">Reference proteome</keyword>
<dbReference type="Pfam" id="PF18029">
    <property type="entry name" value="Glyoxalase_6"/>
    <property type="match status" value="1"/>
</dbReference>
<dbReference type="PANTHER" id="PTHR35908">
    <property type="entry name" value="HYPOTHETICAL FUSION PROTEIN"/>
    <property type="match status" value="1"/>
</dbReference>
<dbReference type="InterPro" id="IPR041581">
    <property type="entry name" value="Glyoxalase_6"/>
</dbReference>
<dbReference type="RefSeq" id="WP_267565826.1">
    <property type="nucleotide sequence ID" value="NZ_JAPNTZ010000009.1"/>
</dbReference>
<evidence type="ECO:0000259" key="1">
    <source>
        <dbReference type="Pfam" id="PF18029"/>
    </source>
</evidence>
<organism evidence="2 3">
    <name type="scientific">Paractinoplanes pyxinae</name>
    <dbReference type="NCBI Taxonomy" id="2997416"/>
    <lineage>
        <taxon>Bacteria</taxon>
        <taxon>Bacillati</taxon>
        <taxon>Actinomycetota</taxon>
        <taxon>Actinomycetes</taxon>
        <taxon>Micromonosporales</taxon>
        <taxon>Micromonosporaceae</taxon>
        <taxon>Paractinoplanes</taxon>
    </lineage>
</organism>
<sequence>MTRNVNAITFDCADPVTVASFWAAALETTVDPSDQTEILTIGMGTLTPFWVFQKVDERSAGKNRVHADIFVADLDGETERLLGVGATLVEKFDFGVLKFNKLTDPEGNQFDLANEH</sequence>
<accession>A0ABT4B4K9</accession>
<evidence type="ECO:0000313" key="2">
    <source>
        <dbReference type="EMBL" id="MCY1141443.1"/>
    </source>
</evidence>
<comment type="caution">
    <text evidence="2">The sequence shown here is derived from an EMBL/GenBank/DDBJ whole genome shotgun (WGS) entry which is preliminary data.</text>
</comment>
<dbReference type="InterPro" id="IPR029068">
    <property type="entry name" value="Glyas_Bleomycin-R_OHBP_Dase"/>
</dbReference>
<reference evidence="2" key="1">
    <citation type="submission" date="2022-11" db="EMBL/GenBank/DDBJ databases">
        <authorList>
            <person name="Somphong A."/>
            <person name="Phongsopitanun W."/>
        </authorList>
    </citation>
    <scope>NUCLEOTIDE SEQUENCE</scope>
    <source>
        <strain evidence="2">Pm04-4</strain>
    </source>
</reference>
<dbReference type="PANTHER" id="PTHR35908:SF1">
    <property type="entry name" value="CONSERVED PROTEIN"/>
    <property type="match status" value="1"/>
</dbReference>
<dbReference type="SUPFAM" id="SSF54593">
    <property type="entry name" value="Glyoxalase/Bleomycin resistance protein/Dihydroxybiphenyl dioxygenase"/>
    <property type="match status" value="1"/>
</dbReference>
<dbReference type="EMBL" id="JAPNTZ010000009">
    <property type="protein sequence ID" value="MCY1141443.1"/>
    <property type="molecule type" value="Genomic_DNA"/>
</dbReference>